<keyword evidence="3 6" id="KW-0133">Cell shape</keyword>
<feature type="transmembrane region" description="Helical" evidence="6">
    <location>
        <begin position="350"/>
        <end position="370"/>
    </location>
</feature>
<keyword evidence="6" id="KW-0808">Transferase</keyword>
<feature type="transmembrane region" description="Helical" evidence="6">
    <location>
        <begin position="114"/>
        <end position="133"/>
    </location>
</feature>
<accession>A0ABV8JCR2</accession>
<evidence type="ECO:0000256" key="2">
    <source>
        <dbReference type="ARBA" id="ARBA00022692"/>
    </source>
</evidence>
<dbReference type="PANTHER" id="PTHR30474:SF1">
    <property type="entry name" value="PEPTIDOGLYCAN GLYCOSYLTRANSFERASE MRDB"/>
    <property type="match status" value="1"/>
</dbReference>
<evidence type="ECO:0000256" key="1">
    <source>
        <dbReference type="ARBA" id="ARBA00004141"/>
    </source>
</evidence>
<evidence type="ECO:0000256" key="3">
    <source>
        <dbReference type="ARBA" id="ARBA00022960"/>
    </source>
</evidence>
<feature type="transmembrane region" description="Helical" evidence="6">
    <location>
        <begin position="73"/>
        <end position="94"/>
    </location>
</feature>
<evidence type="ECO:0000256" key="6">
    <source>
        <dbReference type="HAMAP-Rule" id="MF_02079"/>
    </source>
</evidence>
<dbReference type="HAMAP" id="MF_02079">
    <property type="entry name" value="PGT_RodA"/>
    <property type="match status" value="1"/>
</dbReference>
<dbReference type="PANTHER" id="PTHR30474">
    <property type="entry name" value="CELL CYCLE PROTEIN"/>
    <property type="match status" value="1"/>
</dbReference>
<feature type="transmembrane region" description="Helical" evidence="6">
    <location>
        <begin position="283"/>
        <end position="300"/>
    </location>
</feature>
<dbReference type="EMBL" id="JBHSAP010000009">
    <property type="protein sequence ID" value="MFC4076693.1"/>
    <property type="molecule type" value="Genomic_DNA"/>
</dbReference>
<dbReference type="Pfam" id="PF01098">
    <property type="entry name" value="FTSW_RODA_SPOVE"/>
    <property type="match status" value="1"/>
</dbReference>
<comment type="caution">
    <text evidence="7">The sequence shown here is derived from an EMBL/GenBank/DDBJ whole genome shotgun (WGS) entry which is preliminary data.</text>
</comment>
<dbReference type="InterPro" id="IPR011923">
    <property type="entry name" value="RodA/MrdB"/>
</dbReference>
<keyword evidence="2 6" id="KW-0812">Transmembrane</keyword>
<gene>
    <name evidence="6 7" type="primary">rodA</name>
    <name evidence="7" type="ORF">ACFOUO_07710</name>
</gene>
<reference evidence="8" key="1">
    <citation type="journal article" date="2019" name="Int. J. Syst. Evol. Microbiol.">
        <title>The Global Catalogue of Microorganisms (GCM) 10K type strain sequencing project: providing services to taxonomists for standard genome sequencing and annotation.</title>
        <authorList>
            <consortium name="The Broad Institute Genomics Platform"/>
            <consortium name="The Broad Institute Genome Sequencing Center for Infectious Disease"/>
            <person name="Wu L."/>
            <person name="Ma J."/>
        </authorList>
    </citation>
    <scope>NUCLEOTIDE SEQUENCE [LARGE SCALE GENOMIC DNA]</scope>
    <source>
        <strain evidence="8">IBRC-M 10813</strain>
    </source>
</reference>
<keyword evidence="4 6" id="KW-1133">Transmembrane helix</keyword>
<keyword evidence="6" id="KW-0961">Cell wall biogenesis/degradation</keyword>
<comment type="catalytic activity">
    <reaction evidence="6">
        <text>[GlcNAc-(1-&gt;4)-Mur2Ac(oyl-L-Ala-gamma-D-Glu-L-Lys-D-Ala-D-Ala)](n)-di-trans,octa-cis-undecaprenyl diphosphate + beta-D-GlcNAc-(1-&gt;4)-Mur2Ac(oyl-L-Ala-gamma-D-Glu-L-Lys-D-Ala-D-Ala)-di-trans,octa-cis-undecaprenyl diphosphate = [GlcNAc-(1-&gt;4)-Mur2Ac(oyl-L-Ala-gamma-D-Glu-L-Lys-D-Ala-D-Ala)](n+1)-di-trans,octa-cis-undecaprenyl diphosphate + di-trans,octa-cis-undecaprenyl diphosphate + H(+)</text>
        <dbReference type="Rhea" id="RHEA:23708"/>
        <dbReference type="Rhea" id="RHEA-COMP:9602"/>
        <dbReference type="Rhea" id="RHEA-COMP:9603"/>
        <dbReference type="ChEBI" id="CHEBI:15378"/>
        <dbReference type="ChEBI" id="CHEBI:58405"/>
        <dbReference type="ChEBI" id="CHEBI:60033"/>
        <dbReference type="ChEBI" id="CHEBI:78435"/>
        <dbReference type="EC" id="2.4.99.28"/>
    </reaction>
</comment>
<feature type="transmembrane region" description="Helical" evidence="6">
    <location>
        <begin position="185"/>
        <end position="204"/>
    </location>
</feature>
<keyword evidence="6" id="KW-0328">Glycosyltransferase</keyword>
<name>A0ABV8JCR2_9BACL</name>
<feature type="transmembrane region" description="Helical" evidence="6">
    <location>
        <begin position="140"/>
        <end position="156"/>
    </location>
</feature>
<keyword evidence="6" id="KW-0573">Peptidoglycan synthesis</keyword>
<comment type="subcellular location">
    <subcellularLocation>
        <location evidence="6">Cell membrane</location>
        <topology evidence="6">Multi-pass membrane protein</topology>
    </subcellularLocation>
    <subcellularLocation>
        <location evidence="1">Membrane</location>
        <topology evidence="1">Multi-pass membrane protein</topology>
    </subcellularLocation>
</comment>
<evidence type="ECO:0000313" key="8">
    <source>
        <dbReference type="Proteomes" id="UP001595843"/>
    </source>
</evidence>
<evidence type="ECO:0000313" key="7">
    <source>
        <dbReference type="EMBL" id="MFC4076693.1"/>
    </source>
</evidence>
<feature type="transmembrane region" description="Helical" evidence="6">
    <location>
        <begin position="45"/>
        <end position="61"/>
    </location>
</feature>
<feature type="transmembrane region" description="Helical" evidence="6">
    <location>
        <begin position="312"/>
        <end position="330"/>
    </location>
</feature>
<feature type="transmembrane region" description="Helical" evidence="6">
    <location>
        <begin position="162"/>
        <end position="180"/>
    </location>
</feature>
<comment type="function">
    <text evidence="6">Peptidoglycan polymerase that is essential for cell wall elongation.</text>
</comment>
<dbReference type="EC" id="2.4.99.28" evidence="6"/>
<protein>
    <recommendedName>
        <fullName evidence="6">Peptidoglycan glycosyltransferase RodA</fullName>
        <shortName evidence="6">PGT</shortName>
        <ecNumber evidence="6">2.4.99.28</ecNumber>
    </recommendedName>
    <alternativeName>
        <fullName evidence="6">Cell elongation protein RodA</fullName>
    </alternativeName>
    <alternativeName>
        <fullName evidence="6">Cell wall polymerase</fullName>
    </alternativeName>
    <alternativeName>
        <fullName evidence="6">Peptidoglycan polymerase</fullName>
        <shortName evidence="6">PG polymerase</shortName>
    </alternativeName>
</protein>
<organism evidence="7 8">
    <name type="scientific">Salinithrix halophila</name>
    <dbReference type="NCBI Taxonomy" id="1485204"/>
    <lineage>
        <taxon>Bacteria</taxon>
        <taxon>Bacillati</taxon>
        <taxon>Bacillota</taxon>
        <taxon>Bacilli</taxon>
        <taxon>Bacillales</taxon>
        <taxon>Thermoactinomycetaceae</taxon>
        <taxon>Salinithrix</taxon>
    </lineage>
</organism>
<comment type="pathway">
    <text evidence="6">Cell wall biogenesis; peptidoglycan biosynthesis.</text>
</comment>
<dbReference type="RefSeq" id="WP_380703867.1">
    <property type="nucleotide sequence ID" value="NZ_JBHSAP010000009.1"/>
</dbReference>
<comment type="similarity">
    <text evidence="6">Belongs to the SEDS family. MrdB/RodA subfamily.</text>
</comment>
<evidence type="ECO:0000256" key="4">
    <source>
        <dbReference type="ARBA" id="ARBA00022989"/>
    </source>
</evidence>
<dbReference type="NCBIfam" id="TIGR02210">
    <property type="entry name" value="rodA_shape"/>
    <property type="match status" value="1"/>
</dbReference>
<keyword evidence="8" id="KW-1185">Reference proteome</keyword>
<evidence type="ECO:0000256" key="5">
    <source>
        <dbReference type="ARBA" id="ARBA00023136"/>
    </source>
</evidence>
<dbReference type="InterPro" id="IPR001182">
    <property type="entry name" value="FtsW/RodA"/>
</dbReference>
<proteinExistence type="inferred from homology"/>
<keyword evidence="5 6" id="KW-0472">Membrane</keyword>
<feature type="transmembrane region" description="Helical" evidence="6">
    <location>
        <begin position="12"/>
        <end position="33"/>
    </location>
</feature>
<sequence>MKISRMLRQLDYLMIILILVLALISIVAISGATYSTNPSFLEKQISWYITGILLLTATLLFDYRVLAQGRFAYVLYGFGIFLLLLVMIPGIGVTVKGAQQWIRLGGFQFQPSEFMKLFLIVLTAKLVSEIRTLPIFNGRQIGKILALFAVPILIILQQPDLGTALVLVGILGSILLAGGLDWRYILTAIVLVGVLVGGILGLYLSDSPLLHIVLEDHQIQRISTFLNPASDPSGAGYQLTQSMIAVGSGQLSGKGFHNGTQAQGKWIPEPHNDFIFAVYAEEWGFIGGAFLLCIFIFLVYRMIRVAILCEDRFGSMVIAGVVGMIVFQVAQNIGMTVGMLPITGLPLPYISYGGSSLLVQMVAAGLVLNISMRRGNDLLFTD</sequence>
<keyword evidence="6" id="KW-1003">Cell membrane</keyword>
<dbReference type="Proteomes" id="UP001595843">
    <property type="component" value="Unassembled WGS sequence"/>
</dbReference>